<evidence type="ECO:0000313" key="2">
    <source>
        <dbReference type="EMBL" id="OJT12046.1"/>
    </source>
</evidence>
<dbReference type="AlphaFoldDB" id="A0A1M2VWX5"/>
<sequence length="818" mass="90423">MEEVEDTEVKIEHLVDLDGKLIRQSIDYDLETEVIPDELVEQITDGRYDHQEYEGYQGNYGGTLERIYRRTVLVMWPSWAHFDVVHGSEGFSYACETIRHSTSSKPTGEETELTEIILARASPSESAAVVKSVCCAAIRWKDLPLWLRAVKACDAEQSMKALDEDHIHHAISAFGFAKVKPCLEHALERDPSDVRTLQFLKNLAHWVAGKRAKTLKNATKSWIPAQRTKRWDALRKVRKGEHKGLTVLALAHGVDFFKSSFASDKEGHGFRWYATYLGGEDQIPVEERAQIARDVLAIAIANVDFYAPEPVKTTNPYYHSYSKPAEEPGQLERAKPYVKASLELGRDDIFPTVVNKLVNLSGLTSEVVNRRVKGILFPIISYSEELSHALPGGASPPALLQLSTFTSSFYVKAALVEPSRILVTDVPSLVKAMIASERPDALFTRVIPQLGTLQLNVNVLRAFIQELRSQRAVIDPERKKLSPLLLQLLKRYINAISLTIYVARAQGVRYNWNGAPVYTKPAIDALGFCLQLKLPQACKYVFGRLLNPSQLDEKYIKEQLAPLVPDLRALLVKHNQPLTLEPFATAFRRIMLCWVQTVMGPRPHNAVAPFMRDLTAWFCGCHGCSRVRTFLVARPAESLHMDRIGAPLRKHLEGYLAQFASRVATFQMIKTTPQGLTVTKAKALVEPARWAYVQGEGKKLLDSISADATGLQSILGPDHAKIIAGLEGHAVTATTSSSAGHTRTNAPAPRASGSGSSPAPAPAQRPGRVPAAVPHVRAVATAASGVSSSKRPADDDMAHAQSKRRKVAYDEQGVIDLT</sequence>
<name>A0A1M2VWX5_TRAPU</name>
<protein>
    <submittedName>
        <fullName evidence="2">Uncharacterized protein</fullName>
    </submittedName>
</protein>
<accession>A0A1M2VWX5</accession>
<dbReference type="EMBL" id="MNAD01000537">
    <property type="protein sequence ID" value="OJT12046.1"/>
    <property type="molecule type" value="Genomic_DNA"/>
</dbReference>
<reference evidence="2 3" key="1">
    <citation type="submission" date="2016-10" db="EMBL/GenBank/DDBJ databases">
        <title>Genome sequence of the basidiomycete white-rot fungus Trametes pubescens.</title>
        <authorList>
            <person name="Makela M.R."/>
            <person name="Granchi Z."/>
            <person name="Peng M."/>
            <person name="De Vries R.P."/>
            <person name="Grigoriev I."/>
            <person name="Riley R."/>
            <person name="Hilden K."/>
        </authorList>
    </citation>
    <scope>NUCLEOTIDE SEQUENCE [LARGE SCALE GENOMIC DNA]</scope>
    <source>
        <strain evidence="2 3">FBCC735</strain>
    </source>
</reference>
<comment type="caution">
    <text evidence="2">The sequence shown here is derived from an EMBL/GenBank/DDBJ whole genome shotgun (WGS) entry which is preliminary data.</text>
</comment>
<dbReference type="OMA" id="DVMHEIK"/>
<evidence type="ECO:0000256" key="1">
    <source>
        <dbReference type="SAM" id="MobiDB-lite"/>
    </source>
</evidence>
<feature type="region of interest" description="Disordered" evidence="1">
    <location>
        <begin position="733"/>
        <end position="818"/>
    </location>
</feature>
<proteinExistence type="predicted"/>
<keyword evidence="3" id="KW-1185">Reference proteome</keyword>
<feature type="compositionally biased region" description="Low complexity" evidence="1">
    <location>
        <begin position="746"/>
        <end position="789"/>
    </location>
</feature>
<organism evidence="2 3">
    <name type="scientific">Trametes pubescens</name>
    <name type="common">White-rot fungus</name>
    <dbReference type="NCBI Taxonomy" id="154538"/>
    <lineage>
        <taxon>Eukaryota</taxon>
        <taxon>Fungi</taxon>
        <taxon>Dikarya</taxon>
        <taxon>Basidiomycota</taxon>
        <taxon>Agaricomycotina</taxon>
        <taxon>Agaricomycetes</taxon>
        <taxon>Polyporales</taxon>
        <taxon>Polyporaceae</taxon>
        <taxon>Trametes</taxon>
    </lineage>
</organism>
<evidence type="ECO:0000313" key="3">
    <source>
        <dbReference type="Proteomes" id="UP000184267"/>
    </source>
</evidence>
<dbReference type="Proteomes" id="UP000184267">
    <property type="component" value="Unassembled WGS sequence"/>
</dbReference>
<gene>
    <name evidence="2" type="ORF">TRAPUB_11419</name>
</gene>
<feature type="compositionally biased region" description="Polar residues" evidence="1">
    <location>
        <begin position="733"/>
        <end position="745"/>
    </location>
</feature>
<dbReference type="OrthoDB" id="3269573at2759"/>